<evidence type="ECO:0000313" key="2">
    <source>
        <dbReference type="EMBL" id="KAK9075156.1"/>
    </source>
</evidence>
<evidence type="ECO:0000256" key="1">
    <source>
        <dbReference type="SAM" id="MobiDB-lite"/>
    </source>
</evidence>
<organism evidence="2 3">
    <name type="scientific">Deinandra increscens subsp. villosa</name>
    <dbReference type="NCBI Taxonomy" id="3103831"/>
    <lineage>
        <taxon>Eukaryota</taxon>
        <taxon>Viridiplantae</taxon>
        <taxon>Streptophyta</taxon>
        <taxon>Embryophyta</taxon>
        <taxon>Tracheophyta</taxon>
        <taxon>Spermatophyta</taxon>
        <taxon>Magnoliopsida</taxon>
        <taxon>eudicotyledons</taxon>
        <taxon>Gunneridae</taxon>
        <taxon>Pentapetalae</taxon>
        <taxon>asterids</taxon>
        <taxon>campanulids</taxon>
        <taxon>Asterales</taxon>
        <taxon>Asteraceae</taxon>
        <taxon>Asteroideae</taxon>
        <taxon>Heliantheae alliance</taxon>
        <taxon>Madieae</taxon>
        <taxon>Madiinae</taxon>
        <taxon>Deinandra</taxon>
    </lineage>
</organism>
<feature type="region of interest" description="Disordered" evidence="1">
    <location>
        <begin position="181"/>
        <end position="208"/>
    </location>
</feature>
<dbReference type="AlphaFoldDB" id="A0AAP0DID9"/>
<dbReference type="Proteomes" id="UP001408789">
    <property type="component" value="Unassembled WGS sequence"/>
</dbReference>
<accession>A0AAP0DID9</accession>
<sequence length="344" mass="38493">MASLEWQLEENEGYLKDIVSDISRQLEENARCLQDSVNHISRLSRQLEVFEKVKEKVKGQQPDSSVKEQHQLSAIFDDLNEAAQPEPKLDSAFFTSDGLLDPEELFALNKGFQKTPLAQKDGKRYSISDDVKEEVQPEPKRPSFLRKSLAWDSAFFTSDGLLDPVELLAVNKGFKKTPLAQKDGKRSKLATKIGGSQTNTLSQDSKRTNAFTTPINKNIDCSYESYSSTSSQNLSKSKVDPKGVKLSSSPSSVLYFPLSSSPASSDDGWLSESLCSTTITHQSPIQVLDFHSQNSKEKKFTSQNVTIKSSRLRMPSPRIGFFDMKQGSMQDHFHLVQVKSKRIS</sequence>
<dbReference type="InterPro" id="IPR045882">
    <property type="entry name" value="GPT1/2"/>
</dbReference>
<keyword evidence="3" id="KW-1185">Reference proteome</keyword>
<name>A0AAP0DID9_9ASTR</name>
<reference evidence="2 3" key="1">
    <citation type="submission" date="2024-04" db="EMBL/GenBank/DDBJ databases">
        <title>The reference genome of an endangered Asteraceae, Deinandra increscens subsp. villosa, native to the Central Coast of California.</title>
        <authorList>
            <person name="Guilliams M."/>
            <person name="Hasenstab-Lehman K."/>
            <person name="Meyer R."/>
            <person name="Mcevoy S."/>
        </authorList>
    </citation>
    <scope>NUCLEOTIDE SEQUENCE [LARGE SCALE GENOMIC DNA]</scope>
    <source>
        <tissue evidence="2">Leaf</tissue>
    </source>
</reference>
<proteinExistence type="predicted"/>
<dbReference type="EMBL" id="JBCNJP010000007">
    <property type="protein sequence ID" value="KAK9075156.1"/>
    <property type="molecule type" value="Genomic_DNA"/>
</dbReference>
<protein>
    <submittedName>
        <fullName evidence="2">Uncharacterized protein</fullName>
    </submittedName>
</protein>
<dbReference type="PANTHER" id="PTHR33737:SF2">
    <property type="entry name" value="OS12G0102700 PROTEIN"/>
    <property type="match status" value="1"/>
</dbReference>
<comment type="caution">
    <text evidence="2">The sequence shown here is derived from an EMBL/GenBank/DDBJ whole genome shotgun (WGS) entry which is preliminary data.</text>
</comment>
<dbReference type="PANTHER" id="PTHR33737">
    <property type="entry name" value="OS05G0121800 PROTEIN"/>
    <property type="match status" value="1"/>
</dbReference>
<gene>
    <name evidence="2" type="ORF">SSX86_003476</name>
</gene>
<dbReference type="GO" id="GO:0008017">
    <property type="term" value="F:microtubule binding"/>
    <property type="evidence" value="ECO:0007669"/>
    <property type="project" value="InterPro"/>
</dbReference>
<feature type="compositionally biased region" description="Polar residues" evidence="1">
    <location>
        <begin position="194"/>
        <end position="208"/>
    </location>
</feature>
<evidence type="ECO:0000313" key="3">
    <source>
        <dbReference type="Proteomes" id="UP001408789"/>
    </source>
</evidence>